<evidence type="ECO:0000256" key="1">
    <source>
        <dbReference type="ARBA" id="ARBA00004792"/>
    </source>
</evidence>
<gene>
    <name evidence="12" type="ORF">LZC94_10340</name>
</gene>
<dbReference type="InterPro" id="IPR016035">
    <property type="entry name" value="Acyl_Trfase/lysoPLipase"/>
</dbReference>
<dbReference type="PROSITE" id="PS00012">
    <property type="entry name" value="PHOSPHOPANTETHEINE"/>
    <property type="match status" value="1"/>
</dbReference>
<dbReference type="Gene3D" id="3.40.366.10">
    <property type="entry name" value="Malonyl-Coenzyme A Acyl Carrier Protein, domain 2"/>
    <property type="match status" value="1"/>
</dbReference>
<evidence type="ECO:0000256" key="6">
    <source>
        <dbReference type="ARBA" id="ARBA00023268"/>
    </source>
</evidence>
<keyword evidence="3" id="KW-0597">Phosphoprotein</keyword>
<dbReference type="InterPro" id="IPR049551">
    <property type="entry name" value="PKS_DH_C"/>
</dbReference>
<feature type="active site" description="Proton acceptor; for dehydratase activity" evidence="7">
    <location>
        <position position="971"/>
    </location>
</feature>
<dbReference type="Pfam" id="PF00698">
    <property type="entry name" value="Acyl_transf_1"/>
    <property type="match status" value="1"/>
</dbReference>
<evidence type="ECO:0000256" key="4">
    <source>
        <dbReference type="ARBA" id="ARBA00022679"/>
    </source>
</evidence>
<evidence type="ECO:0000259" key="9">
    <source>
        <dbReference type="PROSITE" id="PS50075"/>
    </source>
</evidence>
<dbReference type="Pfam" id="PF22953">
    <property type="entry name" value="SpnB_Rossmann"/>
    <property type="match status" value="1"/>
</dbReference>
<keyword evidence="6" id="KW-0511">Multifunctional enzyme</keyword>
<dbReference type="InterPro" id="IPR014043">
    <property type="entry name" value="Acyl_transferase_dom"/>
</dbReference>
<feature type="domain" description="Ketosynthase family 3 (KS3)" evidence="10">
    <location>
        <begin position="33"/>
        <end position="460"/>
    </location>
</feature>
<dbReference type="SMART" id="SM00822">
    <property type="entry name" value="PKS_KR"/>
    <property type="match status" value="1"/>
</dbReference>
<dbReference type="SMART" id="SM00823">
    <property type="entry name" value="PKS_PP"/>
    <property type="match status" value="1"/>
</dbReference>
<dbReference type="SUPFAM" id="SSF51735">
    <property type="entry name" value="NAD(P)-binding Rossmann-fold domains"/>
    <property type="match status" value="4"/>
</dbReference>
<dbReference type="PROSITE" id="PS00606">
    <property type="entry name" value="KS3_1"/>
    <property type="match status" value="2"/>
</dbReference>
<dbReference type="InterPro" id="IPR020841">
    <property type="entry name" value="PKS_Beta-ketoAc_synthase_dom"/>
</dbReference>
<dbReference type="Gene3D" id="3.30.70.3290">
    <property type="match status" value="2"/>
</dbReference>
<evidence type="ECO:0000313" key="12">
    <source>
        <dbReference type="EMBL" id="WXB17648.1"/>
    </source>
</evidence>
<dbReference type="RefSeq" id="WP_394827288.1">
    <property type="nucleotide sequence ID" value="NZ_CP089984.1"/>
</dbReference>
<dbReference type="EMBL" id="CP089984">
    <property type="protein sequence ID" value="WXB17648.1"/>
    <property type="molecule type" value="Genomic_DNA"/>
</dbReference>
<dbReference type="InterPro" id="IPR014030">
    <property type="entry name" value="Ketoacyl_synth_N"/>
</dbReference>
<organism evidence="12 13">
    <name type="scientific">Pendulispora albinea</name>
    <dbReference type="NCBI Taxonomy" id="2741071"/>
    <lineage>
        <taxon>Bacteria</taxon>
        <taxon>Pseudomonadati</taxon>
        <taxon>Myxococcota</taxon>
        <taxon>Myxococcia</taxon>
        <taxon>Myxococcales</taxon>
        <taxon>Sorangiineae</taxon>
        <taxon>Pendulisporaceae</taxon>
        <taxon>Pendulispora</taxon>
    </lineage>
</organism>
<dbReference type="SMART" id="SM01294">
    <property type="entry name" value="PKS_PP_betabranch"/>
    <property type="match status" value="1"/>
</dbReference>
<dbReference type="InterPro" id="IPR001227">
    <property type="entry name" value="Ac_transferase_dom_sf"/>
</dbReference>
<dbReference type="PROSITE" id="PS52019">
    <property type="entry name" value="PKS_MFAS_DH"/>
    <property type="match status" value="1"/>
</dbReference>
<dbReference type="SUPFAM" id="SSF47336">
    <property type="entry name" value="ACP-like"/>
    <property type="match status" value="1"/>
</dbReference>
<feature type="domain" description="Carrier" evidence="9">
    <location>
        <begin position="1702"/>
        <end position="1780"/>
    </location>
</feature>
<dbReference type="SUPFAM" id="SSF53901">
    <property type="entry name" value="Thiolase-like"/>
    <property type="match status" value="2"/>
</dbReference>
<dbReference type="Pfam" id="PF21089">
    <property type="entry name" value="PKS_DH_N"/>
    <property type="match status" value="1"/>
</dbReference>
<dbReference type="InterPro" id="IPR049552">
    <property type="entry name" value="PKS_DH_N"/>
</dbReference>
<dbReference type="InterPro" id="IPR049900">
    <property type="entry name" value="PKS_mFAS_DH"/>
</dbReference>
<evidence type="ECO:0000256" key="3">
    <source>
        <dbReference type="ARBA" id="ARBA00022553"/>
    </source>
</evidence>
<feature type="domain" description="Ketosynthase family 3 (KS3)" evidence="10">
    <location>
        <begin position="1809"/>
        <end position="2226"/>
    </location>
</feature>
<dbReference type="Proteomes" id="UP001370348">
    <property type="component" value="Chromosome"/>
</dbReference>
<dbReference type="InterPro" id="IPR042104">
    <property type="entry name" value="PKS_dehydratase_sf"/>
</dbReference>
<keyword evidence="2" id="KW-0596">Phosphopantetheine</keyword>
<evidence type="ECO:0000256" key="7">
    <source>
        <dbReference type="PROSITE-ProRule" id="PRU01363"/>
    </source>
</evidence>
<evidence type="ECO:0000256" key="2">
    <source>
        <dbReference type="ARBA" id="ARBA00022450"/>
    </source>
</evidence>
<name>A0ABZ2M330_9BACT</name>
<keyword evidence="4" id="KW-0808">Transferase</keyword>
<dbReference type="Gene3D" id="1.10.1200.10">
    <property type="entry name" value="ACP-like"/>
    <property type="match status" value="1"/>
</dbReference>
<feature type="compositionally biased region" description="Low complexity" evidence="8">
    <location>
        <begin position="1778"/>
        <end position="1803"/>
    </location>
</feature>
<dbReference type="Pfam" id="PF08659">
    <property type="entry name" value="KR"/>
    <property type="match status" value="2"/>
</dbReference>
<dbReference type="InterPro" id="IPR032821">
    <property type="entry name" value="PKS_assoc"/>
</dbReference>
<dbReference type="Pfam" id="PF08990">
    <property type="entry name" value="Docking"/>
    <property type="match status" value="1"/>
</dbReference>
<dbReference type="InterPro" id="IPR055123">
    <property type="entry name" value="SpnB-like_Rossmann"/>
</dbReference>
<dbReference type="SUPFAM" id="SSF55048">
    <property type="entry name" value="Probable ACP-binding domain of malonyl-CoA ACP transacylase"/>
    <property type="match status" value="1"/>
</dbReference>
<feature type="compositionally biased region" description="Basic and acidic residues" evidence="8">
    <location>
        <begin position="2972"/>
        <end position="2982"/>
    </location>
</feature>
<dbReference type="InterPro" id="IPR013968">
    <property type="entry name" value="PKS_KR"/>
</dbReference>
<dbReference type="InterPro" id="IPR014031">
    <property type="entry name" value="Ketoacyl_synth_C"/>
</dbReference>
<dbReference type="Pfam" id="PF02801">
    <property type="entry name" value="Ketoacyl-synt_C"/>
    <property type="match status" value="2"/>
</dbReference>
<dbReference type="Gene3D" id="3.40.50.720">
    <property type="entry name" value="NAD(P)-binding Rossmann-like Domain"/>
    <property type="match status" value="3"/>
</dbReference>
<dbReference type="InterPro" id="IPR020806">
    <property type="entry name" value="PKS_PP-bd"/>
</dbReference>
<dbReference type="Pfam" id="PF14765">
    <property type="entry name" value="PS-DH"/>
    <property type="match status" value="1"/>
</dbReference>
<dbReference type="Pfam" id="PF00550">
    <property type="entry name" value="PP-binding"/>
    <property type="match status" value="1"/>
</dbReference>
<keyword evidence="13" id="KW-1185">Reference proteome</keyword>
<evidence type="ECO:0000256" key="8">
    <source>
        <dbReference type="SAM" id="MobiDB-lite"/>
    </source>
</evidence>
<dbReference type="InterPro" id="IPR050091">
    <property type="entry name" value="PKS_NRPS_Biosynth_Enz"/>
</dbReference>
<dbReference type="Pfam" id="PF16197">
    <property type="entry name" value="KAsynt_C_assoc"/>
    <property type="match status" value="1"/>
</dbReference>
<dbReference type="CDD" id="cd08952">
    <property type="entry name" value="KR_1_SDR_x"/>
    <property type="match status" value="1"/>
</dbReference>
<reference evidence="12 13" key="1">
    <citation type="submission" date="2021-12" db="EMBL/GenBank/DDBJ databases">
        <title>Discovery of the Pendulisporaceae a myxobacterial family with distinct sporulation behavior and unique specialized metabolism.</title>
        <authorList>
            <person name="Garcia R."/>
            <person name="Popoff A."/>
            <person name="Bader C.D."/>
            <person name="Loehr J."/>
            <person name="Walesch S."/>
            <person name="Walt C."/>
            <person name="Boldt J."/>
            <person name="Bunk B."/>
            <person name="Haeckl F.J.F.P.J."/>
            <person name="Gunesch A.P."/>
            <person name="Birkelbach J."/>
            <person name="Nuebel U."/>
            <person name="Pietschmann T."/>
            <person name="Bach T."/>
            <person name="Mueller R."/>
        </authorList>
    </citation>
    <scope>NUCLEOTIDE SEQUENCE [LARGE SCALE GENOMIC DNA]</scope>
    <source>
        <strain evidence="12 13">MSr11954</strain>
    </source>
</reference>
<dbReference type="InterPro" id="IPR006162">
    <property type="entry name" value="Ppantetheine_attach_site"/>
</dbReference>
<dbReference type="SMART" id="SM00827">
    <property type="entry name" value="PKS_AT"/>
    <property type="match status" value="1"/>
</dbReference>
<accession>A0ABZ2M330</accession>
<evidence type="ECO:0000259" key="10">
    <source>
        <dbReference type="PROSITE" id="PS52004"/>
    </source>
</evidence>
<dbReference type="Gene3D" id="3.10.129.110">
    <property type="entry name" value="Polyketide synthase dehydratase"/>
    <property type="match status" value="1"/>
</dbReference>
<dbReference type="InterPro" id="IPR018201">
    <property type="entry name" value="Ketoacyl_synth_AS"/>
</dbReference>
<evidence type="ECO:0000313" key="13">
    <source>
        <dbReference type="Proteomes" id="UP001370348"/>
    </source>
</evidence>
<dbReference type="InterPro" id="IPR016036">
    <property type="entry name" value="Malonyl_transacylase_ACP-bd"/>
</dbReference>
<dbReference type="Gene3D" id="3.40.47.10">
    <property type="match status" value="2"/>
</dbReference>
<feature type="region of interest" description="N-terminal hotdog fold" evidence="7">
    <location>
        <begin position="939"/>
        <end position="1064"/>
    </location>
</feature>
<feature type="active site" description="Proton donor; for dehydratase activity" evidence="7">
    <location>
        <position position="1136"/>
    </location>
</feature>
<keyword evidence="5" id="KW-0045">Antibiotic biosynthesis</keyword>
<dbReference type="Pfam" id="PF00109">
    <property type="entry name" value="ketoacyl-synt"/>
    <property type="match status" value="2"/>
</dbReference>
<dbReference type="InterPro" id="IPR057326">
    <property type="entry name" value="KR_dom"/>
</dbReference>
<dbReference type="SUPFAM" id="SSF52151">
    <property type="entry name" value="FabD/lysophospholipase-like"/>
    <property type="match status" value="1"/>
</dbReference>
<dbReference type="Pfam" id="PF22621">
    <property type="entry name" value="CurL-like_PKS_C"/>
    <property type="match status" value="1"/>
</dbReference>
<dbReference type="SMART" id="SM00825">
    <property type="entry name" value="PKS_KS"/>
    <property type="match status" value="2"/>
</dbReference>
<protein>
    <submittedName>
        <fullName evidence="12">SDR family NAD(P)-dependent oxidoreductase</fullName>
    </submittedName>
</protein>
<dbReference type="PROSITE" id="PS50075">
    <property type="entry name" value="CARRIER"/>
    <property type="match status" value="1"/>
</dbReference>
<feature type="domain" description="PKS/mFAS DH" evidence="11">
    <location>
        <begin position="939"/>
        <end position="1213"/>
    </location>
</feature>
<comment type="pathway">
    <text evidence="1">Antibiotic biosynthesis.</text>
</comment>
<dbReference type="SMART" id="SM00826">
    <property type="entry name" value="PKS_DH"/>
    <property type="match status" value="1"/>
</dbReference>
<dbReference type="InterPro" id="IPR020807">
    <property type="entry name" value="PKS_DH"/>
</dbReference>
<dbReference type="PROSITE" id="PS52004">
    <property type="entry name" value="KS3_2"/>
    <property type="match status" value="2"/>
</dbReference>
<dbReference type="InterPro" id="IPR036291">
    <property type="entry name" value="NAD(P)-bd_dom_sf"/>
</dbReference>
<dbReference type="InterPro" id="IPR009081">
    <property type="entry name" value="PP-bd_ACP"/>
</dbReference>
<dbReference type="PANTHER" id="PTHR43775:SF51">
    <property type="entry name" value="INACTIVE PHENOLPHTHIOCEROL SYNTHESIS POLYKETIDE SYNTHASE TYPE I PKS1-RELATED"/>
    <property type="match status" value="1"/>
</dbReference>
<dbReference type="Pfam" id="PF18369">
    <property type="entry name" value="PKS_DE"/>
    <property type="match status" value="1"/>
</dbReference>
<evidence type="ECO:0000259" key="11">
    <source>
        <dbReference type="PROSITE" id="PS52019"/>
    </source>
</evidence>
<dbReference type="InterPro" id="IPR036736">
    <property type="entry name" value="ACP-like_sf"/>
</dbReference>
<dbReference type="CDD" id="cd00833">
    <property type="entry name" value="PKS"/>
    <property type="match status" value="2"/>
</dbReference>
<dbReference type="InterPro" id="IPR041618">
    <property type="entry name" value="PKS_DE"/>
</dbReference>
<dbReference type="InterPro" id="IPR015083">
    <property type="entry name" value="NorB/c/GfsB-D-like_docking"/>
</dbReference>
<dbReference type="InterPro" id="IPR016039">
    <property type="entry name" value="Thiolase-like"/>
</dbReference>
<feature type="region of interest" description="C-terminal hotdog fold" evidence="7">
    <location>
        <begin position="1075"/>
        <end position="1213"/>
    </location>
</feature>
<sequence>MTSEQMLRDYLKNALLDLHEANQRVRELEGKSQEPIAIVSMACRYPGGVKDAEGLWALLEAGGEGITEFPANRGWDVEGLYDPDAEAVGKSTTRRGGFLHEAAEFDAGFFGISPREALTIDPQQRLLLETSWEALERGEMDPRTLQGTRTGVFVGVMYSDYGARLVPAPAGYEGHVGVGSAPSIASGRIAYTLGLEGPAMTIDTACSSSLVAIHLACRALRQGECTLALAGGVTVMSTPGAFIEFSRQRGLSPDGRCRSFGEGANGVGWSEGAGMLVLERLSEAKRLGHPVLAVIRGSAVNQDGRSQGLTAPNGPSQQRVIAQALEDAGLGAGDVEVVEGHGTGTPLGDPIEAQALLATYGQGRKAEEPLWLGSIKSNLGHTQAAAGVAGVMKMVLSMQHEKLPKTLHAERASTHVDWSSGAVRLLTEAQEWKVRFGRQRRAGISSFGISGTNAHVLIEEAPAKEAVAAAESTAPECIPLLLSGKSEGALREQAERLRAYLQEDKTISLLDIGYSLGTTRAQFGHRTVVFARDREQAVAALGQIARGEPSADAVQGEAKVSGKVAFIYPGQGSQWQAMGKALWEGSEVFRTAMQACERALSPHVDWSLRAVVCGEPGAPAAEAASAAMLERVEVVQPALWAMHVSLTALWRWLGVEAQAVVGHSQGELAAASVSGALSLEEAAKVVAIRSRWVGQLSKQGAMAAVELGVEELERRLGRHGERLSIAAENSLRTSVVSGEPEAVEQLLEELNAAGRYGKRIRVDYASHSAQVEALREPLQRELGNLARSAKPSIAMKSTVTCRAIEEGELDGGYWYANLRERVRYREVMEQLGEEGYGWLIEVSAHPVLMQATQETAEGWARGAATTGTLRKEHGGVETLMRAASELWTQGLAVAWEKLLNGGRRVALPTYAFQRERHWLEPAQRVTADVAGAGLHAAAHPLLGAVVALADRGDCVFTTRLARKTHPWLADHAVFDTVLLPGTAFLELALFAANHVGADGIEELTLEAPLALPDDTGIQLQIALGAPDDAGRRALTFHARPEGAAHDAPWVRHATGIVAHVHRVPFDLRAWPPPGAVSLDVQGLYERLADAGLSYGPAFRGLRAVWKRDGDLFAEVRWDGVEMADLGRFGVHPALLDAALHALALFEDGRGDVSLPFSFSGVHAVQRGAASLRVRLSPGQAKESIALFLADGSGEPVASVDAFAVRPATPDKLHPSAQPSSLHAVDWSDWTAAAHAPARPRPAHWACFGPLELAGAPSLEPSSVRLDRYDALPALRDHLQGGRERPDLVVFAAGAVGGDALGAAYASTHAAVSFLQAWVTEERFAPCPLVVLTRRAVATKHDEDVLDLGASPVWGLVRSVQSEHPERTIVLVDVDDDPRSLYVLPSAVASGAPQLAVREGVVRVPALGRSSPRPTTSSEEKLSRDGTVVVTGGTGVLGGLVARHLVVSHGARHLVLLSRQGPSAPGADTLTADLEAAGARVTLAACDVADARSLAQALAAIPDDRPLTAVFHVAGVLDDALLTAVTTERVDRVLRSKIDGAWHLHALTQHRRLEAFVLFSSLAGVLGSPGQGPYAAANTFLDALAQHRAHRGLASQSLAWGMWAEPSNMTGHLGDADRARMMRSGMGMLSTEEALRLLDAALERTEPCLVPARFERAALRKQLSAGVALPPMLRGLLPADAHPRGISRARALAERLRGLSEAERERALVDVVRTEAASVLGMSTPSRIDPNRTLQELGLDSLMALELRNRLSAITGAKLPATLLFDHPTPSAVARRLGSDSSRTASGASSPSSSRSSPSPSNTPAGGYADEPIAIVAMACRFPGDLHTPEDLWRLVASGAPIAATSFPRARGPRTGDGGSEIKAGFLTEAHLFDPAFFGISPREAVAIDPQQRLLLEIAWEALERAGLDPVSLQGSTTGVFVGASYSHYERLAAGAGADPMYASLGSAASVASGRIAYTLGFHGPTLTVDTACSSALVALHLACQSLHRHDCALALAGGVSVFAMPEALAGLNRLEGLASPDGVCRSFSANANGSGWAEGAGMLLLERLSDAQRHGHPVLALVRGSAIRHDGRTQGLMAPNGPAQQRVIEGALACAGLAASDVDAVEAQGSGTSIGDAVEVQALLDTYGEGRAKDRPLWLGSIKSNLGHTQAAGGIAGVIKMVQSMQHGLLPETLHADPPSTAVDWSGGTVRLLTEARPWPALDRPRRAAVSAFGIGGANAHVVLEQPPEPAGEEERTDVSGPLPVLLSARSEAALRAQAARLGAHVAAHPELRLANLAHSLATTRAHFEHRAAIVAGDRAELARALDALAHGRAVAHVAVGVITFDRAAPLDPGAPRDLPALCAAWVTGRAVDWQATIPKTAPVALPTYPFERRRHWLEPLEAPRAQSNEPPGPELDFWDAVERADLRWLTEALDGGGERAALSTALGSIVPALAAWRQQRKDRRMLEDRRLRRTWKRIAPPASSRHQRATLPGGWLLVAPAEVADEDDARTVRALSEAFAAAGARLVRISDGAIDPAAVTARLQPALEGAPAPAAVVSLLALDDDASPDGASPTRGVARTLALIQSLASTSPRAPLWIVTRGALAVGVDDRAVRASQAMFWDLGAALARERPGKWGGLVDVSGARPTWVPEEGARENDASKNNALQNNFRDHHVAANGALENGARLEGGQLEGARLEGGQLEGARLEDALLAALSAGEDRLAWRNGAMFAPRWTAPPSAAPDAPPFAARGTVLITEAKGPLAAHLARWFARKGASHIVLAHARGDAAGARAIEAELGALGVRITVASCEASDRRSLAELAARLDLEGAAVRAVVHGAGSLEDDAARGPSTPSRPALAAVLQKLEGKRPELDALLRTAGMNRPPSRANGALAQLAETVGRRVLEARALDETFGGGSLDAFVLLSRADGSARECFDALATKRRLAQAPATSLALGTLTPDLAVVALERALDDGETTLVVMGPDGARPAGSQGDDSHEERSTHP</sequence>
<evidence type="ECO:0000256" key="5">
    <source>
        <dbReference type="ARBA" id="ARBA00023194"/>
    </source>
</evidence>
<dbReference type="CDD" id="cd08956">
    <property type="entry name" value="KR_3_FAS_SDR_x"/>
    <property type="match status" value="1"/>
</dbReference>
<feature type="region of interest" description="Disordered" evidence="8">
    <location>
        <begin position="1772"/>
        <end position="1807"/>
    </location>
</feature>
<feature type="region of interest" description="Disordered" evidence="8">
    <location>
        <begin position="2959"/>
        <end position="2982"/>
    </location>
</feature>
<dbReference type="PANTHER" id="PTHR43775">
    <property type="entry name" value="FATTY ACID SYNTHASE"/>
    <property type="match status" value="1"/>
</dbReference>
<proteinExistence type="predicted"/>